<dbReference type="GO" id="GO:0016301">
    <property type="term" value="F:kinase activity"/>
    <property type="evidence" value="ECO:0007669"/>
    <property type="project" value="UniProtKB-KW"/>
</dbReference>
<keyword evidence="3" id="KW-0418">Kinase</keyword>
<dbReference type="RefSeq" id="WP_093838207.1">
    <property type="nucleotide sequence ID" value="NZ_FOLM01000003.1"/>
</dbReference>
<dbReference type="EMBL" id="FOLM01000003">
    <property type="protein sequence ID" value="SFC47869.1"/>
    <property type="molecule type" value="Genomic_DNA"/>
</dbReference>
<evidence type="ECO:0000313" key="3">
    <source>
        <dbReference type="EMBL" id="SFC47869.1"/>
    </source>
</evidence>
<accession>A0A1I1JGX3</accession>
<protein>
    <submittedName>
        <fullName evidence="3">Ser/Thr protein kinase RdoA involved in Cpx stress response, MazF antagonist</fullName>
    </submittedName>
</protein>
<dbReference type="Pfam" id="PF01636">
    <property type="entry name" value="APH"/>
    <property type="match status" value="1"/>
</dbReference>
<evidence type="ECO:0000256" key="1">
    <source>
        <dbReference type="SAM" id="MobiDB-lite"/>
    </source>
</evidence>
<dbReference type="Proteomes" id="UP000199207">
    <property type="component" value="Unassembled WGS sequence"/>
</dbReference>
<feature type="domain" description="Aminoglycoside phosphotransferase" evidence="2">
    <location>
        <begin position="95"/>
        <end position="290"/>
    </location>
</feature>
<dbReference type="InterPro" id="IPR011009">
    <property type="entry name" value="Kinase-like_dom_sf"/>
</dbReference>
<sequence length="345" mass="35219">MSEEQRSGQPPQPQPQPPGGLVTALAALAARAPGAAPAEPPGEPVVLAGHPERVVVRNGGAVAKAHAAGTDPAALELRLRVAADPALRGILLPPLGAPVIRPLPGGGRPATLWPYGTPVDPVDPDAAPWAEAGRLLARLHAVPVAPLEGRLGGALPVMRGPARVAEAMARLRACAPGGPRPAAARKAVEDAWAGLPGWCRAEPGTGAAPPSGSGGPPALCHGDFHLGQLLRHPPEHGPWRLIDVDDLGTGEPAWDLARPAAGFAAGFLPPEDWRRLLDAYQEESGTAGRDPWPALDPPARAVTVQLAALSLVRAGEPGGGALDEDDESLIDACVRISRLVSGGSI</sequence>
<reference evidence="3 4" key="1">
    <citation type="submission" date="2016-10" db="EMBL/GenBank/DDBJ databases">
        <authorList>
            <person name="de Groot N.N."/>
        </authorList>
    </citation>
    <scope>NUCLEOTIDE SEQUENCE [LARGE SCALE GENOMIC DNA]</scope>
    <source>
        <strain evidence="3 4">CGMCC 4.5739</strain>
    </source>
</reference>
<proteinExistence type="predicted"/>
<dbReference type="InterPro" id="IPR002575">
    <property type="entry name" value="Aminoglycoside_PTrfase"/>
</dbReference>
<dbReference type="SUPFAM" id="SSF56112">
    <property type="entry name" value="Protein kinase-like (PK-like)"/>
    <property type="match status" value="1"/>
</dbReference>
<dbReference type="Gene3D" id="3.90.1200.10">
    <property type="match status" value="1"/>
</dbReference>
<dbReference type="OrthoDB" id="4558647at2"/>
<keyword evidence="4" id="KW-1185">Reference proteome</keyword>
<evidence type="ECO:0000259" key="2">
    <source>
        <dbReference type="Pfam" id="PF01636"/>
    </source>
</evidence>
<evidence type="ECO:0000313" key="4">
    <source>
        <dbReference type="Proteomes" id="UP000199207"/>
    </source>
</evidence>
<name>A0A1I1JGX3_9ACTN</name>
<keyword evidence="3" id="KW-0808">Transferase</keyword>
<organism evidence="3 4">
    <name type="scientific">Streptomyces aidingensis</name>
    <dbReference type="NCBI Taxonomy" id="910347"/>
    <lineage>
        <taxon>Bacteria</taxon>
        <taxon>Bacillati</taxon>
        <taxon>Actinomycetota</taxon>
        <taxon>Actinomycetes</taxon>
        <taxon>Kitasatosporales</taxon>
        <taxon>Streptomycetaceae</taxon>
        <taxon>Streptomyces</taxon>
    </lineage>
</organism>
<dbReference type="STRING" id="910347.SAMN05421773_103420"/>
<feature type="region of interest" description="Disordered" evidence="1">
    <location>
        <begin position="1"/>
        <end position="21"/>
    </location>
</feature>
<gene>
    <name evidence="3" type="ORF">SAMN05421773_103420</name>
</gene>
<dbReference type="AlphaFoldDB" id="A0A1I1JGX3"/>